<name>A0A058ZGE3_FONAL</name>
<evidence type="ECO:0000313" key="3">
    <source>
        <dbReference type="EMBL" id="KCV73021.1"/>
    </source>
</evidence>
<feature type="region of interest" description="Disordered" evidence="1">
    <location>
        <begin position="2359"/>
        <end position="2408"/>
    </location>
</feature>
<feature type="region of interest" description="Disordered" evidence="1">
    <location>
        <begin position="655"/>
        <end position="676"/>
    </location>
</feature>
<feature type="region of interest" description="Disordered" evidence="1">
    <location>
        <begin position="1298"/>
        <end position="1324"/>
    </location>
</feature>
<dbReference type="Proteomes" id="UP000030693">
    <property type="component" value="Unassembled WGS sequence"/>
</dbReference>
<feature type="transmembrane region" description="Helical" evidence="2">
    <location>
        <begin position="133"/>
        <end position="155"/>
    </location>
</feature>
<feature type="region of interest" description="Disordered" evidence="1">
    <location>
        <begin position="2860"/>
        <end position="2907"/>
    </location>
</feature>
<dbReference type="PANTHER" id="PTHR24216:SF65">
    <property type="entry name" value="PAXILLIN-LIKE PROTEIN 1"/>
    <property type="match status" value="1"/>
</dbReference>
<accession>A0A058ZGE3</accession>
<evidence type="ECO:0000313" key="4">
    <source>
        <dbReference type="Proteomes" id="UP000030693"/>
    </source>
</evidence>
<dbReference type="GeneID" id="20525296"/>
<feature type="region of interest" description="Disordered" evidence="1">
    <location>
        <begin position="2822"/>
        <end position="2841"/>
    </location>
</feature>
<feature type="compositionally biased region" description="Polar residues" evidence="1">
    <location>
        <begin position="1248"/>
        <end position="1258"/>
    </location>
</feature>
<feature type="compositionally biased region" description="Low complexity" evidence="1">
    <location>
        <begin position="2236"/>
        <end position="2251"/>
    </location>
</feature>
<feature type="region of interest" description="Disordered" evidence="1">
    <location>
        <begin position="1844"/>
        <end position="1884"/>
    </location>
</feature>
<feature type="region of interest" description="Disordered" evidence="1">
    <location>
        <begin position="785"/>
        <end position="808"/>
    </location>
</feature>
<feature type="region of interest" description="Disordered" evidence="1">
    <location>
        <begin position="1"/>
        <end position="58"/>
    </location>
</feature>
<feature type="compositionally biased region" description="Low complexity" evidence="1">
    <location>
        <begin position="22"/>
        <end position="35"/>
    </location>
</feature>
<feature type="compositionally biased region" description="Pro residues" evidence="1">
    <location>
        <begin position="1312"/>
        <end position="1324"/>
    </location>
</feature>
<reference evidence="3" key="1">
    <citation type="submission" date="2013-04" db="EMBL/GenBank/DDBJ databases">
        <title>The Genome Sequence of Fonticula alba ATCC 38817.</title>
        <authorList>
            <consortium name="The Broad Institute Genomics Platform"/>
            <person name="Russ C."/>
            <person name="Cuomo C."/>
            <person name="Burger G."/>
            <person name="Gray M.W."/>
            <person name="Holland P.W.H."/>
            <person name="King N."/>
            <person name="Lang F.B.F."/>
            <person name="Roger A.J."/>
            <person name="Ruiz-Trillo I."/>
            <person name="Brown M."/>
            <person name="Walker B."/>
            <person name="Young S."/>
            <person name="Zeng Q."/>
            <person name="Gargeya S."/>
            <person name="Fitzgerald M."/>
            <person name="Haas B."/>
            <person name="Abouelleil A."/>
            <person name="Allen A.W."/>
            <person name="Alvarado L."/>
            <person name="Arachchi H.M."/>
            <person name="Berlin A.M."/>
            <person name="Chapman S.B."/>
            <person name="Gainer-Dewar J."/>
            <person name="Goldberg J."/>
            <person name="Griggs A."/>
            <person name="Gujja S."/>
            <person name="Hansen M."/>
            <person name="Howarth C."/>
            <person name="Imamovic A."/>
            <person name="Ireland A."/>
            <person name="Larimer J."/>
            <person name="McCowan C."/>
            <person name="Murphy C."/>
            <person name="Pearson M."/>
            <person name="Poon T.W."/>
            <person name="Priest M."/>
            <person name="Roberts A."/>
            <person name="Saif S."/>
            <person name="Shea T."/>
            <person name="Sisk P."/>
            <person name="Sykes S."/>
            <person name="Wortman J."/>
            <person name="Nusbaum C."/>
            <person name="Birren B."/>
        </authorList>
    </citation>
    <scope>NUCLEOTIDE SEQUENCE [LARGE SCALE GENOMIC DNA]</scope>
    <source>
        <strain evidence="3">ATCC 38817</strain>
    </source>
</reference>
<feature type="region of interest" description="Disordered" evidence="1">
    <location>
        <begin position="863"/>
        <end position="883"/>
    </location>
</feature>
<evidence type="ECO:0000256" key="2">
    <source>
        <dbReference type="SAM" id="Phobius"/>
    </source>
</evidence>
<feature type="region of interest" description="Disordered" evidence="1">
    <location>
        <begin position="2218"/>
        <end position="2278"/>
    </location>
</feature>
<feature type="transmembrane region" description="Helical" evidence="2">
    <location>
        <begin position="167"/>
        <end position="187"/>
    </location>
</feature>
<proteinExistence type="predicted"/>
<keyword evidence="4" id="KW-1185">Reference proteome</keyword>
<organism evidence="3">
    <name type="scientific">Fonticula alba</name>
    <name type="common">Slime mold</name>
    <dbReference type="NCBI Taxonomy" id="691883"/>
    <lineage>
        <taxon>Eukaryota</taxon>
        <taxon>Rotosphaerida</taxon>
        <taxon>Fonticulaceae</taxon>
        <taxon>Fonticula</taxon>
    </lineage>
</organism>
<feature type="region of interest" description="Disordered" evidence="1">
    <location>
        <begin position="206"/>
        <end position="231"/>
    </location>
</feature>
<feature type="compositionally biased region" description="Low complexity" evidence="1">
    <location>
        <begin position="1190"/>
        <end position="1205"/>
    </location>
</feature>
<feature type="compositionally biased region" description="Pro residues" evidence="1">
    <location>
        <begin position="2224"/>
        <end position="2235"/>
    </location>
</feature>
<dbReference type="STRING" id="691883.A0A058ZGE3"/>
<gene>
    <name evidence="3" type="ORF">H696_00571</name>
</gene>
<feature type="compositionally biased region" description="Pro residues" evidence="1">
    <location>
        <begin position="111"/>
        <end position="124"/>
    </location>
</feature>
<feature type="compositionally biased region" description="Low complexity" evidence="1">
    <location>
        <begin position="2374"/>
        <end position="2393"/>
    </location>
</feature>
<feature type="region of interest" description="Disordered" evidence="1">
    <location>
        <begin position="1065"/>
        <end position="1265"/>
    </location>
</feature>
<feature type="region of interest" description="Disordered" evidence="1">
    <location>
        <begin position="2444"/>
        <end position="2491"/>
    </location>
</feature>
<sequence length="3104" mass="320144">MPDDGEHQASVATTSTAGPVITSSHTALTASSTTAVMGPASGDTLSGPSDPGLRAADVEDLLRRFGDGTHPEVDLSPAPTGHSPQVLDLFLALRRRQMLADLLEAHARAPPAEPAPAPAPPPRASPAAPRVTFLSPGLLLLGPAAAGAGLVPGAGASLGPGPGPGALVLWLSTLCVALVLVFTVAVFRLTALGGVPAAASRWPGATAAGPGAPAPGQAPGPADPLGSLMAEAGLGDPTADPSWLSSILSVLLRLALFWLLGEGQPRPVDIRARLCTDGVTLRAPARGWHRQADPAAWPSDASQEHPGERHLPGFGLELFVSGAALRSDLLWDLAQLPFLFEAEDSAADMDPGQVYEDQADTGLLGAHAFVRLFPPRIDVAIREVRAAVRYDPRLGAARQVLVRQSQLLLFERGLRSIFRRGVSPLQWLNLARGSVDGKLLFDLDEVPGVDLAPAAGMVPTGKGETGMLGVVRWALDWLVPRLHVTCRDVEIFLVDASMAAAGPAPGRYTPAFRRSAHHHPPGPGVAYPGSGSPAGDMPEPGPSVHGPGRGGPRRRAATQQILRRVRGDVTCVALVARHVELERLADTDTYARLHGRGELSDEEDDHDEEEDTGAEQDGGPSGGADGPAGPEARPEARPDASAGRPEAHILAAMGDLLGGRPGPAGDEGPDPAGPGLGGGLAGLLGADVGALLGGPVAAMLSLPGQGLSQFWDSEWATGIKDVWDFVQPWVASRTTPIVIDIPLTARRGVSIHANVLPLRELLGRDTAGLVPQWRWWERLAGPAHGHGGGAGRDAPAARGPGMPAAPGQGLAAAATATAAATSDPLALLSSLSRVSRRRDLLARSLLPRAVDLRRELLGTLPGGLSAAEAPEPGPGPDSLPAGTLRPERLGPHCLVQAAGQAYCRLMFRFPLVRGALRPSGDMDPVVDVGLVLPRVAARLSRRQVYAMNRLFLPGLPRPYFGDALPKRVLEATLAPVGWPPRQVAVETTTGIGPPRPAAMSLAAGPAGGAAPPGDVPAAGLAPGDRTPPAAPAAEAPAEDYYSLATVIGANNRDEFLLYMSEVSRHPGYEEEEEEEEPPAGLAAEQPGPAPSAGHEPASSRSTLAERRGLSLAAGDLEITPPGGEARSRASPASPDRRRRRRSLLQAFASPGPPAAGPRKDPTTGQPPESPMSRLQRRLQQIGWRSAAKSTTGAEPGPAAGPVPGTATPPPVADPGPGSQTPPQGAAAAAAAAAGTASAGGPSGRITPLSESASGTLSSGPGDLAAPGARADPTFLWQLLASRYTPAAGEAAARVARAVDHTPGGVESGTRTPPAPGRPAAGPPVPPVMAPVDVEPEPRPREGFAWSPWALSRRRALRLRYVRLYATLTFQRVPTMTVNVFRPAVPVPGKTLEEELGLLELELSQGDVILFRLWALYRMLTAMLYREMPGTEAGNFRPIFGMASHSPGTATLSVQAVRAELARRPAGDPMAAVAAMREHVRAWLAECADGALPADGSAPPEHLPHSGNSPLALTYGGGGGVIPRRFRFDGFLAARIEVVAAGFVPGREYIPGEESWARRHAGSCIVRDSPTRGLLQAPAGPTAAGPAAAPWGVVELLGRSAKYPAMTIRTVDVRLSVVIRNSGIVISASCEQAGLAARISADQREPVPFFVVGGRQPGEDMSRLTGTPPPGAARVGSGSGTLPGAAGADASQCSWLGLTTLSMDHPLKVRYHMSFVPTAHVTPGPSSALPPDLIEWYRLQSEAIEQSLEQEGMLASAMRRALVEPIRAAVNMVLARSQKLSKTALLKMAFRFPGLMGRVAGYTTDTTALMRQVLSILQSSILSDGGLLGQLRSLGDDGPAAYGHLRPGSFVGTGPTPVSPSSGPASSASQPGSATGPRTPRAGGGHARLFAAEPLAEDYASAPPGQHLEADRRDAWGVLDEWDRSDYELAAGSQWVQVSASGARLLIRHEVVNAIIAFFLIADDAVYRSLGSLYSVKVFPNVIHVTLEALDSPIIAFPTEYSVLHHTPVILLAPDTVRISTTACARGKIGDALRLHLPPPLYSTILLQQGLQRLVDQGAHQRPLSATDGLASLPMDFIRHVLWPLFYDTYRLDILNSLVYLSPCSRRALRTLFVLPGEPRITFPGGGLAPAPAPAPAPVPGPAASAGISSGPGAGARSKTVLFGFVPCVRLEISISCVLFEQPPLTKAFLDYGQPRPGQSITTQNLARMSRVGVLDSEAATVHGPPGPASGHPPGPDGWAAPEAEAEAGVTPPAKPGPGEEDPRGPLGQQLERPGWVPPPPHIFARSPGIFVSLSLLGQSHPVVPADAHMAPSLPGLLSESVRASPIPVSPIQSIPLTPEQIAKLPANVRESLFARTASAATGPRTAPAPGPGSTGAAPAVGPGPGVPMTPAAMRSPGPPGEADRVAPSGKGQRLVFHLSPATIASCIRVADSLRQILNASGDLAGQEPPSPTLALAAGGFAPGDTAPAGSMGPGPGAAAPPAGPPTKAPQPDAAFEEAFFCSLSGFLESACAACQDIRRTVPWLSERLGAGCAAGGPGPGDAGDEGHGLSPGSWYSGLQGSPDPTGARSPGCVSPPDVTPPDLEDPLALRQYLRQQQLAHGLNVPLEEQVLPPGPGLGRTAGPRQPAGRLRAILDQADPLFESDTLEDLLQAAPGAETPGTRGGGLPAGAAAPPGSVSPPPASRSASDSDGLLAPAIGEQGITASASLLELAGRPVLPGGSPPAWGRSPPGGVSAQPPGLGPAGLGPSPGAQPPGPMPDRPGPPAGRRPGATPPAPAREIAFWINREPDAGLAAVKPAQRLPGRRRPVPLADVVAAAMAAEDKADPAAGAKSPALLRPGPGIAARDFSQELERLHDDAAALAGDPGPCAGADTRRHRHTRSPDGRPPSPPGGEAPAAGGPLPRAQSPPLEADIRQAYWLRAQRLAGLPELHRRPADIAFGPRALSDDGLAGRAAPGFDGNARDERQAVGEFALAREALVEILRNATAGAGGQRGLVGFCTEHARAAERSAADPFAPCPGCGFVPPGQQNEMIAPFAPLQWSRPAAEPGRGGAIRRPMFGISLLVEDISVQAWHPRCVLAKVAADPAACVPAPLPEPLLPALPWF</sequence>
<feature type="region of interest" description="Disordered" evidence="1">
    <location>
        <begin position="2654"/>
        <end position="2693"/>
    </location>
</feature>
<feature type="compositionally biased region" description="Acidic residues" evidence="1">
    <location>
        <begin position="600"/>
        <end position="614"/>
    </location>
</feature>
<keyword evidence="2" id="KW-0812">Transmembrane</keyword>
<feature type="region of interest" description="Disordered" evidence="1">
    <location>
        <begin position="2719"/>
        <end position="2778"/>
    </location>
</feature>
<feature type="compositionally biased region" description="Low complexity" evidence="1">
    <location>
        <begin position="2466"/>
        <end position="2480"/>
    </location>
</feature>
<keyword evidence="2" id="KW-1133">Transmembrane helix</keyword>
<feature type="region of interest" description="Disordered" evidence="1">
    <location>
        <begin position="2535"/>
        <end position="2579"/>
    </location>
</feature>
<keyword evidence="2" id="KW-0472">Membrane</keyword>
<feature type="compositionally biased region" description="Low complexity" evidence="1">
    <location>
        <begin position="2893"/>
        <end position="2904"/>
    </location>
</feature>
<feature type="compositionally biased region" description="Low complexity" evidence="1">
    <location>
        <begin position="2860"/>
        <end position="2871"/>
    </location>
</feature>
<dbReference type="RefSeq" id="XP_009492722.1">
    <property type="nucleotide sequence ID" value="XM_009494447.1"/>
</dbReference>
<feature type="compositionally biased region" description="Pro residues" evidence="1">
    <location>
        <begin position="2750"/>
        <end position="2776"/>
    </location>
</feature>
<feature type="compositionally biased region" description="Pro residues" evidence="1">
    <location>
        <begin position="212"/>
        <end position="222"/>
    </location>
</feature>
<protein>
    <submittedName>
        <fullName evidence="3">Uncharacterized protein</fullName>
    </submittedName>
</protein>
<feature type="compositionally biased region" description="Low complexity" evidence="1">
    <location>
        <begin position="997"/>
        <end position="1023"/>
    </location>
</feature>
<dbReference type="EMBL" id="KB932201">
    <property type="protein sequence ID" value="KCV73021.1"/>
    <property type="molecule type" value="Genomic_DNA"/>
</dbReference>
<feature type="region of interest" description="Disordered" evidence="1">
    <location>
        <begin position="594"/>
        <end position="643"/>
    </location>
</feature>
<feature type="compositionally biased region" description="Low complexity" evidence="1">
    <location>
        <begin position="792"/>
        <end position="808"/>
    </location>
</feature>
<feature type="region of interest" description="Disordered" evidence="1">
    <location>
        <begin position="509"/>
        <end position="556"/>
    </location>
</feature>
<feature type="region of interest" description="Disordered" evidence="1">
    <location>
        <begin position="109"/>
        <end position="128"/>
    </location>
</feature>
<feature type="compositionally biased region" description="Low complexity" evidence="1">
    <location>
        <begin position="1851"/>
        <end position="1876"/>
    </location>
</feature>
<feature type="region of interest" description="Disordered" evidence="1">
    <location>
        <begin position="990"/>
        <end position="1034"/>
    </location>
</feature>
<evidence type="ECO:0000256" key="1">
    <source>
        <dbReference type="SAM" id="MobiDB-lite"/>
    </source>
</evidence>
<feature type="compositionally biased region" description="Low complexity" evidence="1">
    <location>
        <begin position="1214"/>
        <end position="1239"/>
    </location>
</feature>
<dbReference type="PANTHER" id="PTHR24216">
    <property type="entry name" value="PAXILLIN-RELATED"/>
    <property type="match status" value="1"/>
</dbReference>